<evidence type="ECO:0000259" key="4">
    <source>
        <dbReference type="PROSITE" id="PS51295"/>
    </source>
</evidence>
<keyword evidence="1 2" id="KW-0694">RNA-binding</keyword>
<feature type="domain" description="CRM" evidence="4">
    <location>
        <begin position="4"/>
        <end position="100"/>
    </location>
</feature>
<evidence type="ECO:0000256" key="1">
    <source>
        <dbReference type="ARBA" id="ARBA00022884"/>
    </source>
</evidence>
<dbReference type="SMART" id="SM01103">
    <property type="entry name" value="CRS1_YhbY"/>
    <property type="match status" value="1"/>
</dbReference>
<dbReference type="AlphaFoldDB" id="A0A4Q7LW04"/>
<dbReference type="OrthoDB" id="9797519at2"/>
<dbReference type="RefSeq" id="WP_130480735.1">
    <property type="nucleotide sequence ID" value="NZ_SGWV01000007.1"/>
</dbReference>
<feature type="compositionally biased region" description="Basic residues" evidence="3">
    <location>
        <begin position="144"/>
        <end position="160"/>
    </location>
</feature>
<comment type="caution">
    <text evidence="5">The sequence shown here is derived from an EMBL/GenBank/DDBJ whole genome shotgun (WGS) entry which is preliminary data.</text>
</comment>
<dbReference type="Gene3D" id="3.30.110.60">
    <property type="entry name" value="YhbY-like"/>
    <property type="match status" value="1"/>
</dbReference>
<dbReference type="PANTHER" id="PTHR40065:SF3">
    <property type="entry name" value="RNA-BINDING PROTEIN YHBY"/>
    <property type="match status" value="1"/>
</dbReference>
<dbReference type="InterPro" id="IPR001890">
    <property type="entry name" value="RNA-binding_CRM"/>
</dbReference>
<name>A0A4Q7LW04_9BURK</name>
<dbReference type="GO" id="GO:0003723">
    <property type="term" value="F:RNA binding"/>
    <property type="evidence" value="ECO:0007669"/>
    <property type="project" value="UniProtKB-UniRule"/>
</dbReference>
<evidence type="ECO:0000313" key="5">
    <source>
        <dbReference type="EMBL" id="RZS58607.1"/>
    </source>
</evidence>
<dbReference type="SUPFAM" id="SSF75471">
    <property type="entry name" value="YhbY-like"/>
    <property type="match status" value="1"/>
</dbReference>
<dbReference type="Proteomes" id="UP000293433">
    <property type="component" value="Unassembled WGS sequence"/>
</dbReference>
<protein>
    <submittedName>
        <fullName evidence="5">Putative YhbY family RNA-binding protein</fullName>
    </submittedName>
</protein>
<keyword evidence="6" id="KW-1185">Reference proteome</keyword>
<organism evidence="5 6">
    <name type="scientific">Sphaerotilus mobilis</name>
    <dbReference type="NCBI Taxonomy" id="47994"/>
    <lineage>
        <taxon>Bacteria</taxon>
        <taxon>Pseudomonadati</taxon>
        <taxon>Pseudomonadota</taxon>
        <taxon>Betaproteobacteria</taxon>
        <taxon>Burkholderiales</taxon>
        <taxon>Sphaerotilaceae</taxon>
        <taxon>Sphaerotilus</taxon>
    </lineage>
</organism>
<dbReference type="InterPro" id="IPR051925">
    <property type="entry name" value="RNA-binding_domain"/>
</dbReference>
<dbReference type="Pfam" id="PF01985">
    <property type="entry name" value="CRS1_YhbY"/>
    <property type="match status" value="1"/>
</dbReference>
<sequence>MPAIQLTPAQRKEHRAAAHHLDPVVMIGGEGLTPAVLKEAEGALKAHGLIKIRVFSDDRVAREALLATLADQLDAAPIQHIGKLLVLWKPIEGKAAPVVVDESRRPGPRVVKILKFSKSGTQRAQVKKLTVMGNERISAGGLVKRAKKRATSSKKRSLGG</sequence>
<gene>
    <name evidence="5" type="ORF">EV685_0902</name>
</gene>
<dbReference type="PROSITE" id="PS51295">
    <property type="entry name" value="CRM"/>
    <property type="match status" value="1"/>
</dbReference>
<evidence type="ECO:0000313" key="6">
    <source>
        <dbReference type="Proteomes" id="UP000293433"/>
    </source>
</evidence>
<feature type="region of interest" description="Disordered" evidence="3">
    <location>
        <begin position="141"/>
        <end position="160"/>
    </location>
</feature>
<evidence type="ECO:0000256" key="2">
    <source>
        <dbReference type="PROSITE-ProRule" id="PRU00626"/>
    </source>
</evidence>
<proteinExistence type="predicted"/>
<dbReference type="PANTHER" id="PTHR40065">
    <property type="entry name" value="RNA-BINDING PROTEIN YHBY"/>
    <property type="match status" value="1"/>
</dbReference>
<dbReference type="InterPro" id="IPR035920">
    <property type="entry name" value="YhbY-like_sf"/>
</dbReference>
<evidence type="ECO:0000256" key="3">
    <source>
        <dbReference type="SAM" id="MobiDB-lite"/>
    </source>
</evidence>
<reference evidence="5 6" key="1">
    <citation type="submission" date="2019-02" db="EMBL/GenBank/DDBJ databases">
        <title>Genomic Encyclopedia of Type Strains, Phase IV (KMG-IV): sequencing the most valuable type-strain genomes for metagenomic binning, comparative biology and taxonomic classification.</title>
        <authorList>
            <person name="Goeker M."/>
        </authorList>
    </citation>
    <scope>NUCLEOTIDE SEQUENCE [LARGE SCALE GENOMIC DNA]</scope>
    <source>
        <strain evidence="5 6">DSM 10617</strain>
    </source>
</reference>
<accession>A0A4Q7LW04</accession>
<dbReference type="EMBL" id="SGWV01000007">
    <property type="protein sequence ID" value="RZS58607.1"/>
    <property type="molecule type" value="Genomic_DNA"/>
</dbReference>